<reference evidence="2" key="1">
    <citation type="journal article" date="2012" name="MBio">
        <title>Comparative genome analysis of Trichophyton rubrum and related dermatophytes reveals candidate genes involved in infection.</title>
        <authorList>
            <person name="Martinez D.A."/>
            <person name="Oliver B.G."/>
            <person name="Graeser Y."/>
            <person name="Goldberg J.M."/>
            <person name="Li W."/>
            <person name="Martinez-Rossi N.M."/>
            <person name="Monod M."/>
            <person name="Shelest E."/>
            <person name="Barton R.C."/>
            <person name="Birch E."/>
            <person name="Brakhage A.A."/>
            <person name="Chen Z."/>
            <person name="Gurr S.J."/>
            <person name="Heiman D."/>
            <person name="Heitman J."/>
            <person name="Kosti I."/>
            <person name="Rossi A."/>
            <person name="Saif S."/>
            <person name="Samalova M."/>
            <person name="Saunders C.W."/>
            <person name="Shea T."/>
            <person name="Summerbell R.C."/>
            <person name="Xu J."/>
            <person name="Young S."/>
            <person name="Zeng Q."/>
            <person name="Birren B.W."/>
            <person name="Cuomo C.A."/>
            <person name="White T.C."/>
        </authorList>
    </citation>
    <scope>NUCLEOTIDE SEQUENCE [LARGE SCALE GENOMIC DNA]</scope>
    <source>
        <strain evidence="2">ATCC MYA-4605 / CBS 113480</strain>
    </source>
</reference>
<dbReference type="AlphaFoldDB" id="C5FNJ6"/>
<evidence type="ECO:0000313" key="2">
    <source>
        <dbReference type="Proteomes" id="UP000002035"/>
    </source>
</evidence>
<name>C5FNJ6_ARTOC</name>
<keyword evidence="2" id="KW-1185">Reference proteome</keyword>
<protein>
    <submittedName>
        <fullName evidence="1">Uncharacterized protein</fullName>
    </submittedName>
</protein>
<dbReference type="GeneID" id="9229803"/>
<proteinExistence type="predicted"/>
<dbReference type="RefSeq" id="XP_002846692.1">
    <property type="nucleotide sequence ID" value="XM_002846646.1"/>
</dbReference>
<gene>
    <name evidence="1" type="ORF">MCYG_04429</name>
</gene>
<dbReference type="VEuPathDB" id="FungiDB:MCYG_04429"/>
<dbReference type="EMBL" id="DS995704">
    <property type="protein sequence ID" value="EEQ31610.1"/>
    <property type="molecule type" value="Genomic_DNA"/>
</dbReference>
<dbReference type="HOGENOM" id="CLU_2037514_0_0_1"/>
<organism evidence="1 2">
    <name type="scientific">Arthroderma otae (strain ATCC MYA-4605 / CBS 113480)</name>
    <name type="common">Microsporum canis</name>
    <dbReference type="NCBI Taxonomy" id="554155"/>
    <lineage>
        <taxon>Eukaryota</taxon>
        <taxon>Fungi</taxon>
        <taxon>Dikarya</taxon>
        <taxon>Ascomycota</taxon>
        <taxon>Pezizomycotina</taxon>
        <taxon>Eurotiomycetes</taxon>
        <taxon>Eurotiomycetidae</taxon>
        <taxon>Onygenales</taxon>
        <taxon>Arthrodermataceae</taxon>
        <taxon>Microsporum</taxon>
    </lineage>
</organism>
<accession>C5FNJ6</accession>
<evidence type="ECO:0000313" key="1">
    <source>
        <dbReference type="EMBL" id="EEQ31610.1"/>
    </source>
</evidence>
<sequence>MHILSINAFLELEICRVSGTDAEAKSDWIMESRSCLARRSPGLNHVSFVDPEYMPAWLGRWYPLAIATFRGMSRGGNIGPRLLRLVDGKTPGSGRPVYHKGTHNINDQKDIIIAECNDTFS</sequence>
<dbReference type="Proteomes" id="UP000002035">
    <property type="component" value="Unassembled WGS sequence"/>
</dbReference>